<feature type="compositionally biased region" description="Low complexity" evidence="1">
    <location>
        <begin position="126"/>
        <end position="138"/>
    </location>
</feature>
<dbReference type="Proteomes" id="UP000582016">
    <property type="component" value="Unassembled WGS sequence"/>
</dbReference>
<feature type="non-terminal residue" evidence="2">
    <location>
        <position position="198"/>
    </location>
</feature>
<dbReference type="GO" id="GO:0004812">
    <property type="term" value="F:aminoacyl-tRNA ligase activity"/>
    <property type="evidence" value="ECO:0007669"/>
    <property type="project" value="UniProtKB-KW"/>
</dbReference>
<evidence type="ECO:0000313" key="2">
    <source>
        <dbReference type="EMBL" id="KAF5528753.1"/>
    </source>
</evidence>
<feature type="compositionally biased region" description="Low complexity" evidence="1">
    <location>
        <begin position="25"/>
        <end position="55"/>
    </location>
</feature>
<feature type="region of interest" description="Disordered" evidence="1">
    <location>
        <begin position="1"/>
        <end position="56"/>
    </location>
</feature>
<protein>
    <submittedName>
        <fullName evidence="2">Aspartyl-tRNA synthetase</fullName>
    </submittedName>
</protein>
<name>A0A8H5I3M8_9HYPO</name>
<feature type="region of interest" description="Disordered" evidence="1">
    <location>
        <begin position="126"/>
        <end position="198"/>
    </location>
</feature>
<keyword evidence="2" id="KW-0436">Ligase</keyword>
<keyword evidence="2" id="KW-0030">Aminoacyl-tRNA synthetase</keyword>
<evidence type="ECO:0000313" key="3">
    <source>
        <dbReference type="Proteomes" id="UP000582016"/>
    </source>
</evidence>
<dbReference type="EMBL" id="JAAOAQ010001573">
    <property type="protein sequence ID" value="KAF5528753.1"/>
    <property type="molecule type" value="Genomic_DNA"/>
</dbReference>
<organism evidence="2 3">
    <name type="scientific">Fusarium phyllophilum</name>
    <dbReference type="NCBI Taxonomy" id="47803"/>
    <lineage>
        <taxon>Eukaryota</taxon>
        <taxon>Fungi</taxon>
        <taxon>Dikarya</taxon>
        <taxon>Ascomycota</taxon>
        <taxon>Pezizomycotina</taxon>
        <taxon>Sordariomycetes</taxon>
        <taxon>Hypocreomycetidae</taxon>
        <taxon>Hypocreales</taxon>
        <taxon>Nectriaceae</taxon>
        <taxon>Fusarium</taxon>
        <taxon>Fusarium fujikuroi species complex</taxon>
    </lineage>
</organism>
<keyword evidence="3" id="KW-1185">Reference proteome</keyword>
<evidence type="ECO:0000256" key="1">
    <source>
        <dbReference type="SAM" id="MobiDB-lite"/>
    </source>
</evidence>
<feature type="compositionally biased region" description="Basic and acidic residues" evidence="1">
    <location>
        <begin position="139"/>
        <end position="149"/>
    </location>
</feature>
<gene>
    <name evidence="2" type="ORF">FPHYL_14362</name>
</gene>
<dbReference type="AlphaFoldDB" id="A0A8H5I3M8"/>
<comment type="caution">
    <text evidence="2">The sequence shown here is derived from an EMBL/GenBank/DDBJ whole genome shotgun (WGS) entry which is preliminary data.</text>
</comment>
<sequence>MTGILAPVTSAFGMPLPSKNRLKGSSANTNSSSIPPSPTTSTFSSPPLSSPKIPSRLITSFTPAPVQVPSTPPLSAVSIDSVLSQAKATSLTSSPTSLDMASPETSRPASAVLSIDTRPSAAILSSAFSSPRSASPSRTIRETMRDSAVELRNSARSSMDGTTTTTNGAVVPSSRTSLDSGRTSMSSDWPVHPGEINT</sequence>
<proteinExistence type="predicted"/>
<feature type="compositionally biased region" description="Polar residues" evidence="1">
    <location>
        <begin position="154"/>
        <end position="187"/>
    </location>
</feature>
<accession>A0A8H5I3M8</accession>
<reference evidence="2 3" key="1">
    <citation type="submission" date="2020-05" db="EMBL/GenBank/DDBJ databases">
        <title>Identification and distribution of gene clusters putatively required for synthesis of sphingolipid metabolism inhibitors in phylogenetically diverse species of the filamentous fungus Fusarium.</title>
        <authorList>
            <person name="Kim H.-S."/>
            <person name="Busman M."/>
            <person name="Brown D.W."/>
            <person name="Divon H."/>
            <person name="Uhlig S."/>
            <person name="Proctor R.H."/>
        </authorList>
    </citation>
    <scope>NUCLEOTIDE SEQUENCE [LARGE SCALE GENOMIC DNA]</scope>
    <source>
        <strain evidence="2 3">NRRL 13617</strain>
    </source>
</reference>